<gene>
    <name evidence="11" type="ORF">PEVE_00036971</name>
</gene>
<dbReference type="InterPro" id="IPR002153">
    <property type="entry name" value="TRPC_channel"/>
</dbReference>
<feature type="domain" description="VWFA" evidence="10">
    <location>
        <begin position="214"/>
        <end position="406"/>
    </location>
</feature>
<evidence type="ECO:0000256" key="9">
    <source>
        <dbReference type="SAM" id="Phobius"/>
    </source>
</evidence>
<dbReference type="PROSITE" id="PS50234">
    <property type="entry name" value="VWFA"/>
    <property type="match status" value="1"/>
</dbReference>
<keyword evidence="8" id="KW-0175">Coiled coil</keyword>
<evidence type="ECO:0000313" key="11">
    <source>
        <dbReference type="EMBL" id="CAH3014143.1"/>
    </source>
</evidence>
<evidence type="ECO:0000256" key="5">
    <source>
        <dbReference type="ARBA" id="ARBA00023065"/>
    </source>
</evidence>
<dbReference type="SUPFAM" id="SSF53300">
    <property type="entry name" value="vWA-like"/>
    <property type="match status" value="1"/>
</dbReference>
<dbReference type="PRINTS" id="PR01097">
    <property type="entry name" value="TRNSRECEPTRP"/>
</dbReference>
<dbReference type="Pfam" id="PF00520">
    <property type="entry name" value="Ion_trans"/>
    <property type="match status" value="1"/>
</dbReference>
<evidence type="ECO:0000256" key="1">
    <source>
        <dbReference type="ARBA" id="ARBA00004141"/>
    </source>
</evidence>
<dbReference type="EMBL" id="CALNXI010000006">
    <property type="protein sequence ID" value="CAH3014143.1"/>
    <property type="molecule type" value="Genomic_DNA"/>
</dbReference>
<evidence type="ECO:0000256" key="2">
    <source>
        <dbReference type="ARBA" id="ARBA00022448"/>
    </source>
</evidence>
<feature type="transmembrane region" description="Helical" evidence="9">
    <location>
        <begin position="548"/>
        <end position="570"/>
    </location>
</feature>
<dbReference type="PANTHER" id="PTHR10117:SF54">
    <property type="entry name" value="TRANSIENT RECEPTOR POTENTIAL-GAMMA PROTEIN"/>
    <property type="match status" value="1"/>
</dbReference>
<keyword evidence="5" id="KW-0406">Ion transport</keyword>
<dbReference type="InterPro" id="IPR043136">
    <property type="entry name" value="B30.2/SPRY_sf"/>
</dbReference>
<feature type="transmembrane region" description="Helical" evidence="9">
    <location>
        <begin position="672"/>
        <end position="693"/>
    </location>
</feature>
<evidence type="ECO:0000256" key="4">
    <source>
        <dbReference type="ARBA" id="ARBA00022989"/>
    </source>
</evidence>
<dbReference type="Gene3D" id="2.60.120.920">
    <property type="match status" value="1"/>
</dbReference>
<protein>
    <recommendedName>
        <fullName evidence="10">VWFA domain-containing protein</fullName>
    </recommendedName>
</protein>
<keyword evidence="6 9" id="KW-0472">Membrane</keyword>
<feature type="transmembrane region" description="Helical" evidence="9">
    <location>
        <begin position="174"/>
        <end position="200"/>
    </location>
</feature>
<keyword evidence="7" id="KW-0407">Ion channel</keyword>
<dbReference type="InterPro" id="IPR027359">
    <property type="entry name" value="Volt_channel_dom_sf"/>
</dbReference>
<dbReference type="Gene3D" id="1.20.120.350">
    <property type="entry name" value="Voltage-gated potassium channels. Chain C"/>
    <property type="match status" value="1"/>
</dbReference>
<reference evidence="11 12" key="1">
    <citation type="submission" date="2022-05" db="EMBL/GenBank/DDBJ databases">
        <authorList>
            <consortium name="Genoscope - CEA"/>
            <person name="William W."/>
        </authorList>
    </citation>
    <scope>NUCLEOTIDE SEQUENCE [LARGE SCALE GENOMIC DNA]</scope>
</reference>
<name>A0ABN8LES9_9CNID</name>
<feature type="transmembrane region" description="Helical" evidence="9">
    <location>
        <begin position="582"/>
        <end position="609"/>
    </location>
</feature>
<feature type="coiled-coil region" evidence="8">
    <location>
        <begin position="20"/>
        <end position="47"/>
    </location>
</feature>
<comment type="caution">
    <text evidence="11">The sequence shown here is derived from an EMBL/GenBank/DDBJ whole genome shotgun (WGS) entry which is preliminary data.</text>
</comment>
<accession>A0ABN8LES9</accession>
<evidence type="ECO:0000256" key="6">
    <source>
        <dbReference type="ARBA" id="ARBA00023136"/>
    </source>
</evidence>
<dbReference type="PANTHER" id="PTHR10117">
    <property type="entry name" value="TRANSIENT RECEPTOR POTENTIAL CHANNEL"/>
    <property type="match status" value="1"/>
</dbReference>
<sequence length="1088" mass="123508">MEEIVCLDSLNTACIGPVTTDSLDRKKKTKEENKKETEKRLDEVLKGGDYQSIEEHVTPKTLTSCETNTLIKAFEVNKTLRDLVKSAVNPETDEMETLSKLLDEFTCALVDPLRTDSDTRNMFKSCFDYVVNKAIDTEQKKFVSHPVVFNLMTSKYYRSFTSERKKPWTSLKRWGYLFLNVWTVLDTFFFPLFFALFSVVHFVNKKLRKTTETEICFIVAMTKDLKEAVRTEEVFNLIKKTIRYTIHEHGFHFTKYSFILREEDNALRVINDENAVLDRVESLKKSDFPPRLYEDLCEACDAFKSAGDPLATKKILVVFTNDTLSKVCPKNPNLGHVVCELNEKLGVKIVPIGIGEKVNPSELRKISGKNTTTAHFGEYEAPKTLGKTIIHGADGKDIYDLYLDYFTTPYFIFLRDSLSYLTLLGLNSYLCLTPPTIAFSRVEWAIFVFFVARTLMEIDQFMGAKIAEKKATKQRLLHGSTYVNLPSPPEKRETAKSSSANLLKGFSKYFSDLWNRLDFVIVVTYVVTFILRMFTWATSVAIANNRPLAVAGCLYGFITMFLALRTFGHVMECTRGMGPTQIALFFIIWDVLVIFWQFVATIVAFSLVITKIFVSEKYYLSNGKTHGSLACDDDGYVCLEKMTPHLAFSLLGVTGLDEFESVDPSSELVAKLLYAIFLIMGVILLINMMIALLSNTYQHVQDHSQSEWCFKKAITMRTYSSYHPVPVPFNLLSIPFMVIWKLCQKCVAEKYRFTQSGCDESGKKAALDLLVKRLKRIYFATHGFSFPLTDENKMNKLLKETDGNRRLANSIVQRVFAPQDKCFMIKGPTAWESLGIEIKDCLLRYEGADSCAECKEKEKTEKIHGARYLMPFTRETPRIEVLIQEIGERCILAVGAVFKSYNCHQMPGKEGGTVGYRVEDGKLFKPGCEKLGEEIPDAMARRGDLIACEVLFDGATDDTIPVVFFLNGREIARASMMCAAGQARPFPYISMGIKGIQVLAQICPRDSGMRPVSAAALAGSERYSSLIVQEQYIKSREDMEAMERGRRAQAKEFQEKLDNQWKILTDMSTQIQNLVMISGPERVSARKS</sequence>
<dbReference type="InterPro" id="IPR036465">
    <property type="entry name" value="vWFA_dom_sf"/>
</dbReference>
<evidence type="ECO:0000256" key="7">
    <source>
        <dbReference type="ARBA" id="ARBA00023303"/>
    </source>
</evidence>
<evidence type="ECO:0000259" key="10">
    <source>
        <dbReference type="PROSITE" id="PS50234"/>
    </source>
</evidence>
<dbReference type="Gene3D" id="3.40.50.410">
    <property type="entry name" value="von Willebrand factor, type A domain"/>
    <property type="match status" value="1"/>
</dbReference>
<evidence type="ECO:0000313" key="12">
    <source>
        <dbReference type="Proteomes" id="UP001159427"/>
    </source>
</evidence>
<dbReference type="InterPro" id="IPR005821">
    <property type="entry name" value="Ion_trans_dom"/>
</dbReference>
<keyword evidence="2" id="KW-0813">Transport</keyword>
<evidence type="ECO:0000256" key="8">
    <source>
        <dbReference type="SAM" id="Coils"/>
    </source>
</evidence>
<organism evidence="11 12">
    <name type="scientific">Porites evermanni</name>
    <dbReference type="NCBI Taxonomy" id="104178"/>
    <lineage>
        <taxon>Eukaryota</taxon>
        <taxon>Metazoa</taxon>
        <taxon>Cnidaria</taxon>
        <taxon>Anthozoa</taxon>
        <taxon>Hexacorallia</taxon>
        <taxon>Scleractinia</taxon>
        <taxon>Fungiina</taxon>
        <taxon>Poritidae</taxon>
        <taxon>Porites</taxon>
    </lineage>
</organism>
<comment type="subcellular location">
    <subcellularLocation>
        <location evidence="1">Membrane</location>
        <topology evidence="1">Multi-pass membrane protein</topology>
    </subcellularLocation>
</comment>
<keyword evidence="4 9" id="KW-1133">Transmembrane helix</keyword>
<proteinExistence type="predicted"/>
<dbReference type="Proteomes" id="UP001159427">
    <property type="component" value="Unassembled WGS sequence"/>
</dbReference>
<feature type="transmembrane region" description="Helical" evidence="9">
    <location>
        <begin position="517"/>
        <end position="542"/>
    </location>
</feature>
<evidence type="ECO:0000256" key="3">
    <source>
        <dbReference type="ARBA" id="ARBA00022692"/>
    </source>
</evidence>
<keyword evidence="3 9" id="KW-0812">Transmembrane</keyword>
<keyword evidence="12" id="KW-1185">Reference proteome</keyword>
<dbReference type="InterPro" id="IPR002035">
    <property type="entry name" value="VWF_A"/>
</dbReference>